<gene>
    <name evidence="5" type="ORF">THII_1552</name>
</gene>
<feature type="signal peptide" evidence="4">
    <location>
        <begin position="1"/>
        <end position="26"/>
    </location>
</feature>
<accession>A0A090AFM3</accession>
<dbReference type="InterPro" id="IPR050557">
    <property type="entry name" value="RTX_toxin/Mannuronan_C5-epim"/>
</dbReference>
<proteinExistence type="predicted"/>
<keyword evidence="3" id="KW-0106">Calcium</keyword>
<dbReference type="PROSITE" id="PS00330">
    <property type="entry name" value="HEMOLYSIN_CALCIUM"/>
    <property type="match status" value="3"/>
</dbReference>
<dbReference type="EMBL" id="AP014633">
    <property type="protein sequence ID" value="BAP55849.1"/>
    <property type="molecule type" value="Genomic_DNA"/>
</dbReference>
<dbReference type="GO" id="GO:0005509">
    <property type="term" value="F:calcium ion binding"/>
    <property type="evidence" value="ECO:0007669"/>
    <property type="project" value="InterPro"/>
</dbReference>
<reference evidence="5 6" key="1">
    <citation type="journal article" date="2014" name="ISME J.">
        <title>Ecophysiology of Thioploca ingrica as revealed by the complete genome sequence supplemented with proteomic evidence.</title>
        <authorList>
            <person name="Kojima H."/>
            <person name="Ogura Y."/>
            <person name="Yamamoto N."/>
            <person name="Togashi T."/>
            <person name="Mori H."/>
            <person name="Watanabe T."/>
            <person name="Nemoto F."/>
            <person name="Kurokawa K."/>
            <person name="Hayashi T."/>
            <person name="Fukui M."/>
        </authorList>
    </citation>
    <scope>NUCLEOTIDE SEQUENCE [LARGE SCALE GENOMIC DNA]</scope>
</reference>
<evidence type="ECO:0000256" key="3">
    <source>
        <dbReference type="ARBA" id="ARBA00022837"/>
    </source>
</evidence>
<dbReference type="HOGENOM" id="CLU_792103_0_0_6"/>
<evidence type="ECO:0000256" key="4">
    <source>
        <dbReference type="SAM" id="SignalP"/>
    </source>
</evidence>
<dbReference type="InterPro" id="IPR011049">
    <property type="entry name" value="Serralysin-like_metalloprot_C"/>
</dbReference>
<dbReference type="Gene3D" id="2.60.120.260">
    <property type="entry name" value="Galactose-binding domain-like"/>
    <property type="match status" value="1"/>
</dbReference>
<dbReference type="GO" id="GO:0005576">
    <property type="term" value="C:extracellular region"/>
    <property type="evidence" value="ECO:0007669"/>
    <property type="project" value="UniProtKB-SubCell"/>
</dbReference>
<dbReference type="KEGG" id="tig:THII_1552"/>
<dbReference type="AlphaFoldDB" id="A0A090AFM3"/>
<dbReference type="PRINTS" id="PR00313">
    <property type="entry name" value="CABNDNGRPT"/>
</dbReference>
<evidence type="ECO:0000313" key="5">
    <source>
        <dbReference type="EMBL" id="BAP55849.1"/>
    </source>
</evidence>
<dbReference type="Pfam" id="PF00353">
    <property type="entry name" value="HemolysinCabind"/>
    <property type="match status" value="3"/>
</dbReference>
<comment type="subcellular location">
    <subcellularLocation>
        <location evidence="1">Secreted</location>
    </subcellularLocation>
</comment>
<sequence length="350" mass="37649">MDFKKKLGMMIVSFIPVMALTQSVLADENQYSQKVEEDIVNHLNSNLLPTDISTPASLGQIPIKNAGFETGNTTGWEIYVPVGGIGQVVSSHSRFCPPPPVESPFDGNYFLELKTDGPGSYTTAAQFVVLGAGDRLYGAAIFDSADYWPFTDDASVRIYYHTLDGLQLVAEPWKREADDCSQIESWTPWSWTAPQAGLYAITYRVINAIDSEVDSYALFDSAVCSKSDQLVCDHNFLGTNGPDIIIGTTGSDIICGRGGNDEIIGLGGNDLICGGDGEDELYGGEGNDILYGGNGEDELYGGKGNDLLYGGDKTTPDWLYGGKGNDTCVTERGSSKNSCEFAITEANLPK</sequence>
<dbReference type="PANTHER" id="PTHR38340:SF1">
    <property type="entry name" value="S-LAYER PROTEIN"/>
    <property type="match status" value="1"/>
</dbReference>
<keyword evidence="6" id="KW-1185">Reference proteome</keyword>
<evidence type="ECO:0000256" key="2">
    <source>
        <dbReference type="ARBA" id="ARBA00022525"/>
    </source>
</evidence>
<keyword evidence="4" id="KW-0732">Signal</keyword>
<evidence type="ECO:0000313" key="6">
    <source>
        <dbReference type="Proteomes" id="UP000031623"/>
    </source>
</evidence>
<dbReference type="InterPro" id="IPR001343">
    <property type="entry name" value="Hemolysn_Ca-bd"/>
</dbReference>
<dbReference type="SUPFAM" id="SSF51120">
    <property type="entry name" value="beta-Roll"/>
    <property type="match status" value="1"/>
</dbReference>
<dbReference type="Gene3D" id="2.150.10.10">
    <property type="entry name" value="Serralysin-like metalloprotease, C-terminal"/>
    <property type="match status" value="2"/>
</dbReference>
<dbReference type="PANTHER" id="PTHR38340">
    <property type="entry name" value="S-LAYER PROTEIN"/>
    <property type="match status" value="1"/>
</dbReference>
<dbReference type="STRING" id="40754.THII_1552"/>
<feature type="chain" id="PRO_5001852746" description="Calcium-binding protein" evidence="4">
    <location>
        <begin position="27"/>
        <end position="350"/>
    </location>
</feature>
<dbReference type="InterPro" id="IPR018511">
    <property type="entry name" value="Hemolysin-typ_Ca-bd_CS"/>
</dbReference>
<organism evidence="5 6">
    <name type="scientific">Thioploca ingrica</name>
    <dbReference type="NCBI Taxonomy" id="40754"/>
    <lineage>
        <taxon>Bacteria</taxon>
        <taxon>Pseudomonadati</taxon>
        <taxon>Pseudomonadota</taxon>
        <taxon>Gammaproteobacteria</taxon>
        <taxon>Thiotrichales</taxon>
        <taxon>Thiotrichaceae</taxon>
        <taxon>Thioploca</taxon>
    </lineage>
</organism>
<evidence type="ECO:0000256" key="1">
    <source>
        <dbReference type="ARBA" id="ARBA00004613"/>
    </source>
</evidence>
<protein>
    <recommendedName>
        <fullName evidence="7">Calcium-binding protein</fullName>
    </recommendedName>
</protein>
<keyword evidence="2" id="KW-0964">Secreted</keyword>
<dbReference type="Proteomes" id="UP000031623">
    <property type="component" value="Chromosome"/>
</dbReference>
<name>A0A090AFM3_9GAMM</name>
<dbReference type="OrthoDB" id="6332829at2"/>
<evidence type="ECO:0008006" key="7">
    <source>
        <dbReference type="Google" id="ProtNLM"/>
    </source>
</evidence>